<protein>
    <submittedName>
        <fullName evidence="5">Class C sortase</fullName>
    </submittedName>
</protein>
<evidence type="ECO:0000256" key="1">
    <source>
        <dbReference type="ARBA" id="ARBA00022801"/>
    </source>
</evidence>
<evidence type="ECO:0000313" key="6">
    <source>
        <dbReference type="Proteomes" id="UP000215896"/>
    </source>
</evidence>
<keyword evidence="3" id="KW-0812">Transmembrane</keyword>
<feature type="active site" description="Acyl-thioester intermediate" evidence="2">
    <location>
        <position position="217"/>
    </location>
</feature>
<organism evidence="5 6">
    <name type="scientific">Enemella evansiae</name>
    <dbReference type="NCBI Taxonomy" id="2016499"/>
    <lineage>
        <taxon>Bacteria</taxon>
        <taxon>Bacillati</taxon>
        <taxon>Actinomycetota</taxon>
        <taxon>Actinomycetes</taxon>
        <taxon>Propionibacteriales</taxon>
        <taxon>Propionibacteriaceae</taxon>
        <taxon>Enemella</taxon>
    </lineage>
</organism>
<keyword evidence="4" id="KW-0732">Signal</keyword>
<feature type="signal peptide" evidence="4">
    <location>
        <begin position="1"/>
        <end position="29"/>
    </location>
</feature>
<gene>
    <name evidence="5" type="ORF">CGZ94_13365</name>
</gene>
<feature type="transmembrane region" description="Helical" evidence="3">
    <location>
        <begin position="272"/>
        <end position="291"/>
    </location>
</feature>
<proteinExistence type="predicted"/>
<feature type="active site" description="Proton donor/acceptor" evidence="2">
    <location>
        <position position="155"/>
    </location>
</feature>
<feature type="chain" id="PRO_5038916464" evidence="4">
    <location>
        <begin position="30"/>
        <end position="307"/>
    </location>
</feature>
<dbReference type="OrthoDB" id="5242161at2"/>
<dbReference type="InterPro" id="IPR042002">
    <property type="entry name" value="Sortase_C"/>
</dbReference>
<keyword evidence="6" id="KW-1185">Reference proteome</keyword>
<dbReference type="NCBIfam" id="NF033745">
    <property type="entry name" value="class_C_sortase"/>
    <property type="match status" value="1"/>
</dbReference>
<accession>A0A255GIR0</accession>
<dbReference type="NCBIfam" id="TIGR01076">
    <property type="entry name" value="sortase_fam"/>
    <property type="match status" value="1"/>
</dbReference>
<dbReference type="Proteomes" id="UP000215896">
    <property type="component" value="Unassembled WGS sequence"/>
</dbReference>
<dbReference type="CDD" id="cd05827">
    <property type="entry name" value="Sortase_C"/>
    <property type="match status" value="1"/>
</dbReference>
<evidence type="ECO:0000256" key="4">
    <source>
        <dbReference type="SAM" id="SignalP"/>
    </source>
</evidence>
<dbReference type="InterPro" id="IPR005754">
    <property type="entry name" value="Sortase"/>
</dbReference>
<evidence type="ECO:0000256" key="2">
    <source>
        <dbReference type="PIRSR" id="PIRSR605754-1"/>
    </source>
</evidence>
<reference evidence="5 6" key="1">
    <citation type="submission" date="2017-07" db="EMBL/GenBank/DDBJ databases">
        <title>Draft whole genome sequences of clinical Proprionibacteriaceae strains.</title>
        <authorList>
            <person name="Bernier A.-M."/>
            <person name="Bernard K."/>
            <person name="Domingo M.-C."/>
        </authorList>
    </citation>
    <scope>NUCLEOTIDE SEQUENCE [LARGE SCALE GENOMIC DNA]</scope>
    <source>
        <strain evidence="5 6">NML 030167</strain>
    </source>
</reference>
<dbReference type="Gene3D" id="2.40.260.10">
    <property type="entry name" value="Sortase"/>
    <property type="match status" value="1"/>
</dbReference>
<keyword evidence="1" id="KW-0378">Hydrolase</keyword>
<keyword evidence="3" id="KW-0472">Membrane</keyword>
<comment type="caution">
    <text evidence="5">The sequence shown here is derived from an EMBL/GenBank/DDBJ whole genome shotgun (WGS) entry which is preliminary data.</text>
</comment>
<keyword evidence="3" id="KW-1133">Transmembrane helix</keyword>
<evidence type="ECO:0000313" key="5">
    <source>
        <dbReference type="EMBL" id="OYO12874.1"/>
    </source>
</evidence>
<dbReference type="InterPro" id="IPR023365">
    <property type="entry name" value="Sortase_dom-sf"/>
</dbReference>
<sequence>MQKAFSRLAELLRRCVVLGLLLAGAFSVGQPVAEAVANDRATQQAATTYAESVRSLPAEQLSAELAAARAYNAALSPRALTDPWGATVGADTAHRTYLDTLPGPAMGRLRIPAIAVDMPIRHDADEASLAAGVGHMYGSSLPVGGPDTHAVLAAHSGMRSQTFFDRLPELQPGQRFTIEVAGTTLTYQVDQIRVVEPTELEAVGRVPGQDLVTLVTCYTPPGGHRERMLVRGIRVTDPAPVDTETVQATATAQTAASMLGLPPVQDWMRPRLWISGGALAVAALMLFGWLITEIRRAHRLRNKENSR</sequence>
<dbReference type="AlphaFoldDB" id="A0A255GIR0"/>
<dbReference type="GO" id="GO:0016787">
    <property type="term" value="F:hydrolase activity"/>
    <property type="evidence" value="ECO:0007669"/>
    <property type="project" value="UniProtKB-KW"/>
</dbReference>
<dbReference type="SUPFAM" id="SSF63817">
    <property type="entry name" value="Sortase"/>
    <property type="match status" value="1"/>
</dbReference>
<dbReference type="RefSeq" id="WP_094405920.1">
    <property type="nucleotide sequence ID" value="NZ_NMVO01000014.1"/>
</dbReference>
<name>A0A255GIR0_9ACTN</name>
<dbReference type="EMBL" id="NMVO01000014">
    <property type="protein sequence ID" value="OYO12874.1"/>
    <property type="molecule type" value="Genomic_DNA"/>
</dbReference>
<dbReference type="Pfam" id="PF04203">
    <property type="entry name" value="Sortase"/>
    <property type="match status" value="1"/>
</dbReference>
<evidence type="ECO:0000256" key="3">
    <source>
        <dbReference type="SAM" id="Phobius"/>
    </source>
</evidence>